<dbReference type="CDD" id="cd01670">
    <property type="entry name" value="Death"/>
    <property type="match status" value="1"/>
</dbReference>
<dbReference type="Gene3D" id="1.10.533.10">
    <property type="entry name" value="Death Domain, Fas"/>
    <property type="match status" value="1"/>
</dbReference>
<name>A0A8B6FPV4_MYTGA</name>
<reference evidence="2" key="1">
    <citation type="submission" date="2018-11" db="EMBL/GenBank/DDBJ databases">
        <authorList>
            <person name="Alioto T."/>
            <person name="Alioto T."/>
        </authorList>
    </citation>
    <scope>NUCLEOTIDE SEQUENCE</scope>
</reference>
<feature type="region of interest" description="Disordered" evidence="1">
    <location>
        <begin position="23"/>
        <end position="55"/>
    </location>
</feature>
<dbReference type="Proteomes" id="UP000596742">
    <property type="component" value="Unassembled WGS sequence"/>
</dbReference>
<evidence type="ECO:0000313" key="2">
    <source>
        <dbReference type="EMBL" id="VDI51926.1"/>
    </source>
</evidence>
<dbReference type="AlphaFoldDB" id="A0A8B6FPV4"/>
<sequence length="209" mass="24079">MGNNESTSKKNFEASENRLKKLEESYRDLDSNQKSYMETMRKLEKKTVDSDRRMEEIRDLLKKSDEEKEKRRNSLDRQLISRQKPDRPHSVEQWLGFSLKSQLQDMEITLKMMLSISKCINTLHLTTVGLFLSLTRSDIHHAEVAGKSTECAYQLLQKWKDIMGSTATVKNLLQCFLNAAQETAGCIDISSLTDALSKIQNDSQETLKK</sequence>
<dbReference type="InterPro" id="IPR011029">
    <property type="entry name" value="DEATH-like_dom_sf"/>
</dbReference>
<organism evidence="2 3">
    <name type="scientific">Mytilus galloprovincialis</name>
    <name type="common">Mediterranean mussel</name>
    <dbReference type="NCBI Taxonomy" id="29158"/>
    <lineage>
        <taxon>Eukaryota</taxon>
        <taxon>Metazoa</taxon>
        <taxon>Spiralia</taxon>
        <taxon>Lophotrochozoa</taxon>
        <taxon>Mollusca</taxon>
        <taxon>Bivalvia</taxon>
        <taxon>Autobranchia</taxon>
        <taxon>Pteriomorphia</taxon>
        <taxon>Mytilida</taxon>
        <taxon>Mytiloidea</taxon>
        <taxon>Mytilidae</taxon>
        <taxon>Mytilinae</taxon>
        <taxon>Mytilus</taxon>
    </lineage>
</organism>
<feature type="region of interest" description="Disordered" evidence="1">
    <location>
        <begin position="65"/>
        <end position="84"/>
    </location>
</feature>
<gene>
    <name evidence="2" type="ORF">MGAL_10B025487</name>
</gene>
<evidence type="ECO:0008006" key="4">
    <source>
        <dbReference type="Google" id="ProtNLM"/>
    </source>
</evidence>
<evidence type="ECO:0000313" key="3">
    <source>
        <dbReference type="Proteomes" id="UP000596742"/>
    </source>
</evidence>
<keyword evidence="3" id="KW-1185">Reference proteome</keyword>
<dbReference type="SUPFAM" id="SSF47986">
    <property type="entry name" value="DEATH domain"/>
    <property type="match status" value="1"/>
</dbReference>
<evidence type="ECO:0000256" key="1">
    <source>
        <dbReference type="SAM" id="MobiDB-lite"/>
    </source>
</evidence>
<proteinExistence type="predicted"/>
<accession>A0A8B6FPV4</accession>
<feature type="compositionally biased region" description="Basic and acidic residues" evidence="1">
    <location>
        <begin position="39"/>
        <end position="55"/>
    </location>
</feature>
<protein>
    <recommendedName>
        <fullName evidence="4">Death domain-containing protein</fullName>
    </recommendedName>
</protein>
<feature type="compositionally biased region" description="Basic and acidic residues" evidence="1">
    <location>
        <begin position="65"/>
        <end position="75"/>
    </location>
</feature>
<comment type="caution">
    <text evidence="2">The sequence shown here is derived from an EMBL/GenBank/DDBJ whole genome shotgun (WGS) entry which is preliminary data.</text>
</comment>
<dbReference type="EMBL" id="UYJE01007119">
    <property type="protein sequence ID" value="VDI51926.1"/>
    <property type="molecule type" value="Genomic_DNA"/>
</dbReference>